<evidence type="ECO:0000256" key="1">
    <source>
        <dbReference type="SAM" id="MobiDB-lite"/>
    </source>
</evidence>
<feature type="chain" id="PRO_5041992119" evidence="2">
    <location>
        <begin position="18"/>
        <end position="233"/>
    </location>
</feature>
<dbReference type="Proteomes" id="UP000827549">
    <property type="component" value="Chromosome 3"/>
</dbReference>
<accession>A0AAF0YD34</accession>
<keyword evidence="4" id="KW-1185">Reference proteome</keyword>
<dbReference type="GeneID" id="87808407"/>
<keyword evidence="2" id="KW-0732">Signal</keyword>
<protein>
    <submittedName>
        <fullName evidence="3">Uncharacterized protein</fullName>
    </submittedName>
</protein>
<evidence type="ECO:0000313" key="4">
    <source>
        <dbReference type="Proteomes" id="UP000827549"/>
    </source>
</evidence>
<gene>
    <name evidence="3" type="ORF">LOC62_03G005177</name>
</gene>
<dbReference type="RefSeq" id="XP_062627686.1">
    <property type="nucleotide sequence ID" value="XM_062771702.1"/>
</dbReference>
<proteinExistence type="predicted"/>
<reference evidence="3" key="1">
    <citation type="submission" date="2023-10" db="EMBL/GenBank/DDBJ databases">
        <authorList>
            <person name="Noh H."/>
        </authorList>
    </citation>
    <scope>NUCLEOTIDE SEQUENCE</scope>
    <source>
        <strain evidence="3">DUCC4014</strain>
    </source>
</reference>
<evidence type="ECO:0000256" key="2">
    <source>
        <dbReference type="SAM" id="SignalP"/>
    </source>
</evidence>
<feature type="region of interest" description="Disordered" evidence="1">
    <location>
        <begin position="120"/>
        <end position="211"/>
    </location>
</feature>
<dbReference type="PANTHER" id="PTHR37487:SF2">
    <property type="entry name" value="EXPRESSED PROTEIN"/>
    <property type="match status" value="1"/>
</dbReference>
<feature type="signal peptide" evidence="2">
    <location>
        <begin position="1"/>
        <end position="17"/>
    </location>
</feature>
<dbReference type="AlphaFoldDB" id="A0AAF0YD34"/>
<organism evidence="3 4">
    <name type="scientific">Vanrija pseudolonga</name>
    <dbReference type="NCBI Taxonomy" id="143232"/>
    <lineage>
        <taxon>Eukaryota</taxon>
        <taxon>Fungi</taxon>
        <taxon>Dikarya</taxon>
        <taxon>Basidiomycota</taxon>
        <taxon>Agaricomycotina</taxon>
        <taxon>Tremellomycetes</taxon>
        <taxon>Trichosporonales</taxon>
        <taxon>Trichosporonaceae</taxon>
        <taxon>Vanrija</taxon>
    </lineage>
</organism>
<feature type="compositionally biased region" description="Low complexity" evidence="1">
    <location>
        <begin position="122"/>
        <end position="211"/>
    </location>
</feature>
<evidence type="ECO:0000313" key="3">
    <source>
        <dbReference type="EMBL" id="WOO81654.1"/>
    </source>
</evidence>
<name>A0AAF0YD34_9TREE</name>
<dbReference type="PANTHER" id="PTHR37487">
    <property type="entry name" value="CHROMOSOME 1, WHOLE GENOME SHOTGUN SEQUENCE"/>
    <property type="match status" value="1"/>
</dbReference>
<sequence length="233" mass="21320">MLTKVLAFAVLAATALAQYTINTPAALTECQPSLITWVGGQAPFILSAIPAGQTGAAAIANIAEGINANQFSWTVNLPVNTALTLKLVDATGNTAYTSPLTVFKGSSTACLTGGGSSGGASSGAPAASSSGAPAASSSGAPAASSSGAPAGTTSSGAPAGTSAAPAASSGGASASAGGATTSSVSHAASGSGAASGSTSAAPSASASKPSSAARTAVAALPLVAAGVAAAYFL</sequence>
<dbReference type="EMBL" id="CP086716">
    <property type="protein sequence ID" value="WOO81654.1"/>
    <property type="molecule type" value="Genomic_DNA"/>
</dbReference>